<evidence type="ECO:0000313" key="3">
    <source>
        <dbReference type="Proteomes" id="UP001164803"/>
    </source>
</evidence>
<organism evidence="1 3">
    <name type="scientific">Alicyclobacillus dauci</name>
    <dbReference type="NCBI Taxonomy" id="1475485"/>
    <lineage>
        <taxon>Bacteria</taxon>
        <taxon>Bacillati</taxon>
        <taxon>Bacillota</taxon>
        <taxon>Bacilli</taxon>
        <taxon>Bacillales</taxon>
        <taxon>Alicyclobacillaceae</taxon>
        <taxon>Alicyclobacillus</taxon>
    </lineage>
</organism>
<dbReference type="EMBL" id="CP104066">
    <property type="protein sequence ID" value="WAH39578.1"/>
    <property type="molecule type" value="Genomic_DNA"/>
</dbReference>
<evidence type="ECO:0000313" key="2">
    <source>
        <dbReference type="EMBL" id="WAH39578.1"/>
    </source>
</evidence>
<proteinExistence type="predicted"/>
<reference evidence="1" key="1">
    <citation type="submission" date="2022-08" db="EMBL/GenBank/DDBJ databases">
        <title>Alicyclobacillus dauci DSM2870, complete genome.</title>
        <authorList>
            <person name="Wang Q."/>
            <person name="Cai R."/>
            <person name="Wang Z."/>
        </authorList>
    </citation>
    <scope>NUCLEOTIDE SEQUENCE</scope>
    <source>
        <strain evidence="1">DSM 28700</strain>
        <plasmid evidence="1">unnamed2</plasmid>
    </source>
</reference>
<name>A0ABY6Z9E5_9BACL</name>
<gene>
    <name evidence="2" type="ORF">NZD86_24135</name>
    <name evidence="1" type="ORF">NZD86_24435</name>
</gene>
<dbReference type="EMBL" id="CP104066">
    <property type="protein sequence ID" value="WAH39518.1"/>
    <property type="molecule type" value="Genomic_DNA"/>
</dbReference>
<keyword evidence="3" id="KW-1185">Reference proteome</keyword>
<evidence type="ECO:0000313" key="1">
    <source>
        <dbReference type="EMBL" id="WAH39518.1"/>
    </source>
</evidence>
<keyword evidence="1" id="KW-0614">Plasmid</keyword>
<dbReference type="Proteomes" id="UP001164803">
    <property type="component" value="Plasmid unnamed2"/>
</dbReference>
<protein>
    <submittedName>
        <fullName evidence="1">Uncharacterized protein</fullName>
    </submittedName>
</protein>
<sequence length="146" mass="17010">MVTPKQVTLYVYDPTVGKDVPIDDASEEAKKAFSDHVTKVLKKVGMDYLWKTMGYKFRFVHTNEEVDECFGCNKAFGVFPISLVSVKATSKRQSGLIQMDYDDDGQWYYMVTPYRKMPYDDHEIKMELEKIKHEAYKRRKGTVSAR</sequence>
<dbReference type="RefSeq" id="WP_268047161.1">
    <property type="nucleotide sequence ID" value="NZ_CP104066.1"/>
</dbReference>
<geneLocation type="plasmid" evidence="1 3">
    <name>unnamed2</name>
</geneLocation>
<accession>A0ABY6Z9E5</accession>